<reference evidence="1 2" key="1">
    <citation type="submission" date="2019-04" db="EMBL/GenBank/DDBJ databases">
        <title>Friends and foes A comparative genomics study of 23 Aspergillus species from section Flavi.</title>
        <authorList>
            <consortium name="DOE Joint Genome Institute"/>
            <person name="Kjaerbolling I."/>
            <person name="Vesth T."/>
            <person name="Frisvad J.C."/>
            <person name="Nybo J.L."/>
            <person name="Theobald S."/>
            <person name="Kildgaard S."/>
            <person name="Isbrandt T."/>
            <person name="Kuo A."/>
            <person name="Sato A."/>
            <person name="Lyhne E.K."/>
            <person name="Kogle M.E."/>
            <person name="Wiebenga A."/>
            <person name="Kun R.S."/>
            <person name="Lubbers R.J."/>
            <person name="Makela M.R."/>
            <person name="Barry K."/>
            <person name="Chovatia M."/>
            <person name="Clum A."/>
            <person name="Daum C."/>
            <person name="Haridas S."/>
            <person name="He G."/>
            <person name="LaButti K."/>
            <person name="Lipzen A."/>
            <person name="Mondo S."/>
            <person name="Riley R."/>
            <person name="Salamov A."/>
            <person name="Simmons B.A."/>
            <person name="Magnuson J.K."/>
            <person name="Henrissat B."/>
            <person name="Mortensen U.H."/>
            <person name="Larsen T.O."/>
            <person name="Devries R.P."/>
            <person name="Grigoriev I.V."/>
            <person name="Machida M."/>
            <person name="Baker S.E."/>
            <person name="Andersen M.R."/>
        </authorList>
    </citation>
    <scope>NUCLEOTIDE SEQUENCE [LARGE SCALE GENOMIC DNA]</scope>
    <source>
        <strain evidence="1 2">CBS 151.66</strain>
    </source>
</reference>
<dbReference type="Proteomes" id="UP000326565">
    <property type="component" value="Unassembled WGS sequence"/>
</dbReference>
<name>A0A5N5WHD1_9EURO</name>
<sequence>MRPGNIHSCRARYLKRNLTQDLKIKSSSIHNVTNRLHRVVCVYRAALCAACTIATSWIELRFPKPSPRP</sequence>
<dbReference type="AlphaFoldDB" id="A0A5N5WHD1"/>
<gene>
    <name evidence="1" type="ORF">BDV29DRAFT_185490</name>
</gene>
<proteinExistence type="predicted"/>
<protein>
    <submittedName>
        <fullName evidence="1">Uncharacterized protein</fullName>
    </submittedName>
</protein>
<evidence type="ECO:0000313" key="1">
    <source>
        <dbReference type="EMBL" id="KAB8067861.1"/>
    </source>
</evidence>
<evidence type="ECO:0000313" key="2">
    <source>
        <dbReference type="Proteomes" id="UP000326565"/>
    </source>
</evidence>
<dbReference type="EMBL" id="ML732437">
    <property type="protein sequence ID" value="KAB8067861.1"/>
    <property type="molecule type" value="Genomic_DNA"/>
</dbReference>
<keyword evidence="2" id="KW-1185">Reference proteome</keyword>
<accession>A0A5N5WHD1</accession>
<organism evidence="1 2">
    <name type="scientific">Aspergillus leporis</name>
    <dbReference type="NCBI Taxonomy" id="41062"/>
    <lineage>
        <taxon>Eukaryota</taxon>
        <taxon>Fungi</taxon>
        <taxon>Dikarya</taxon>
        <taxon>Ascomycota</taxon>
        <taxon>Pezizomycotina</taxon>
        <taxon>Eurotiomycetes</taxon>
        <taxon>Eurotiomycetidae</taxon>
        <taxon>Eurotiales</taxon>
        <taxon>Aspergillaceae</taxon>
        <taxon>Aspergillus</taxon>
        <taxon>Aspergillus subgen. Circumdati</taxon>
    </lineage>
</organism>